<sequence>MAIFTTVIPAIHWFQASYLSPLNRIAIVIHGNTLVTGSKIMLCAIKGTDNKKIIAKDASKQDVPFYCPKCSKEVCLRKGRIRIHHFAHKPPVTCGHGIGESEAHRQCKTEIYKSLLKHPKVQDCELEKNLGSVIPDIFAVIDGTPVALEVQISSLTIDEVIRRTEDYSKKKIYLLWLGLRNKEFNEEKYSPKAWEKWLHAMYYGRVYYWVTGLKLQPIHFSDYHLYVKESTWYEDGEERSAGGYYKYSKRYKTPIKGKLVNITEHFQAMYRQIWKGGNIFIPECKLYIDRQNTWWKSE</sequence>
<dbReference type="Proteomes" id="UP000003835">
    <property type="component" value="Unassembled WGS sequence"/>
</dbReference>
<evidence type="ECO:0000259" key="1">
    <source>
        <dbReference type="Pfam" id="PF06054"/>
    </source>
</evidence>
<dbReference type="HOGENOM" id="CLU_932884_0_0_3"/>
<dbReference type="EMBL" id="DS989883">
    <property type="protein sequence ID" value="EDX70713.1"/>
    <property type="molecule type" value="Genomic_DNA"/>
</dbReference>
<organism evidence="3 4">
    <name type="scientific">Coleofasciculus chthonoplastes PCC 7420</name>
    <dbReference type="NCBI Taxonomy" id="118168"/>
    <lineage>
        <taxon>Bacteria</taxon>
        <taxon>Bacillati</taxon>
        <taxon>Cyanobacteriota</taxon>
        <taxon>Cyanophyceae</taxon>
        <taxon>Coleofasciculales</taxon>
        <taxon>Coleofasciculaceae</taxon>
        <taxon>Coleofasciculus</taxon>
    </lineage>
</organism>
<keyword evidence="4" id="KW-1185">Reference proteome</keyword>
<gene>
    <name evidence="3" type="ORF">MC7420_8141</name>
</gene>
<dbReference type="Pfam" id="PF25164">
    <property type="entry name" value="CoiA_N"/>
    <property type="match status" value="1"/>
</dbReference>
<dbReference type="Pfam" id="PF06054">
    <property type="entry name" value="CoiA_nuc"/>
    <property type="match status" value="1"/>
</dbReference>
<dbReference type="InterPro" id="IPR010330">
    <property type="entry name" value="CoiA_nuc"/>
</dbReference>
<evidence type="ECO:0000259" key="2">
    <source>
        <dbReference type="Pfam" id="PF25164"/>
    </source>
</evidence>
<dbReference type="AlphaFoldDB" id="B4W520"/>
<feature type="domain" description="Competence protein CoiA-like N-terminal" evidence="2">
    <location>
        <begin position="57"/>
        <end position="95"/>
    </location>
</feature>
<accession>B4W520</accession>
<evidence type="ECO:0000313" key="4">
    <source>
        <dbReference type="Proteomes" id="UP000003835"/>
    </source>
</evidence>
<dbReference type="eggNOG" id="COG4469">
    <property type="taxonomic scope" value="Bacteria"/>
</dbReference>
<dbReference type="STRING" id="118168.MC7420_8141"/>
<evidence type="ECO:0000313" key="3">
    <source>
        <dbReference type="EMBL" id="EDX70713.1"/>
    </source>
</evidence>
<reference evidence="3 4" key="1">
    <citation type="submission" date="2008-07" db="EMBL/GenBank/DDBJ databases">
        <authorList>
            <person name="Tandeau de Marsac N."/>
            <person name="Ferriera S."/>
            <person name="Johnson J."/>
            <person name="Kravitz S."/>
            <person name="Beeson K."/>
            <person name="Sutton G."/>
            <person name="Rogers Y.-H."/>
            <person name="Friedman R."/>
            <person name="Frazier M."/>
            <person name="Venter J.C."/>
        </authorList>
    </citation>
    <scope>NUCLEOTIDE SEQUENCE [LARGE SCALE GENOMIC DNA]</scope>
    <source>
        <strain evidence="3 4">PCC 7420</strain>
    </source>
</reference>
<protein>
    <submittedName>
        <fullName evidence="3">Competence protein CoiA-like family</fullName>
    </submittedName>
</protein>
<dbReference type="InterPro" id="IPR057253">
    <property type="entry name" value="CoiA-like_N"/>
</dbReference>
<name>B4W520_9CYAN</name>
<feature type="domain" description="Competence protein CoiA nuclease-like" evidence="1">
    <location>
        <begin position="100"/>
        <end position="190"/>
    </location>
</feature>
<dbReference type="RefSeq" id="WP_006106466.1">
    <property type="nucleotide sequence ID" value="NZ_DS989883.1"/>
</dbReference>
<proteinExistence type="predicted"/>